<sequence length="119" mass="13014">MTVLPDNATPPEPTVRPEPNTKLGQLLALHDQLKAAAKHAENMFEACKAAIKAEATAAAPGARAVVVDSPDLAEPLRVFYSPRKRCNTKKMAAERPDVFAVYQAYQEETPSWTVKAVQR</sequence>
<organism evidence="2 3">
    <name type="scientific">Labedaea rhizosphaerae</name>
    <dbReference type="NCBI Taxonomy" id="598644"/>
    <lineage>
        <taxon>Bacteria</taxon>
        <taxon>Bacillati</taxon>
        <taxon>Actinomycetota</taxon>
        <taxon>Actinomycetes</taxon>
        <taxon>Pseudonocardiales</taxon>
        <taxon>Pseudonocardiaceae</taxon>
        <taxon>Labedaea</taxon>
    </lineage>
</organism>
<name>A0A4R6SCI8_LABRH</name>
<feature type="region of interest" description="Disordered" evidence="1">
    <location>
        <begin position="1"/>
        <end position="20"/>
    </location>
</feature>
<keyword evidence="3" id="KW-1185">Reference proteome</keyword>
<evidence type="ECO:0000313" key="2">
    <source>
        <dbReference type="EMBL" id="TDP97671.1"/>
    </source>
</evidence>
<protein>
    <submittedName>
        <fullName evidence="2">Uncharacterized protein</fullName>
    </submittedName>
</protein>
<dbReference type="Proteomes" id="UP000295444">
    <property type="component" value="Unassembled WGS sequence"/>
</dbReference>
<proteinExistence type="predicted"/>
<evidence type="ECO:0000313" key="3">
    <source>
        <dbReference type="Proteomes" id="UP000295444"/>
    </source>
</evidence>
<comment type="caution">
    <text evidence="2">The sequence shown here is derived from an EMBL/GenBank/DDBJ whole genome shotgun (WGS) entry which is preliminary data.</text>
</comment>
<gene>
    <name evidence="2" type="ORF">EV186_103635</name>
</gene>
<dbReference type="AlphaFoldDB" id="A0A4R6SCI8"/>
<dbReference type="EMBL" id="SNXZ01000003">
    <property type="protein sequence ID" value="TDP97671.1"/>
    <property type="molecule type" value="Genomic_DNA"/>
</dbReference>
<reference evidence="2 3" key="1">
    <citation type="submission" date="2019-03" db="EMBL/GenBank/DDBJ databases">
        <title>Genomic Encyclopedia of Type Strains, Phase IV (KMG-IV): sequencing the most valuable type-strain genomes for metagenomic binning, comparative biology and taxonomic classification.</title>
        <authorList>
            <person name="Goeker M."/>
        </authorList>
    </citation>
    <scope>NUCLEOTIDE SEQUENCE [LARGE SCALE GENOMIC DNA]</scope>
    <source>
        <strain evidence="2 3">DSM 45361</strain>
    </source>
</reference>
<dbReference type="RefSeq" id="WP_133850840.1">
    <property type="nucleotide sequence ID" value="NZ_SNXZ01000003.1"/>
</dbReference>
<accession>A0A4R6SCI8</accession>
<evidence type="ECO:0000256" key="1">
    <source>
        <dbReference type="SAM" id="MobiDB-lite"/>
    </source>
</evidence>